<dbReference type="Proteomes" id="UP001222027">
    <property type="component" value="Unassembled WGS sequence"/>
</dbReference>
<accession>A0AAV8QG88</accession>
<proteinExistence type="predicted"/>
<evidence type="ECO:0000313" key="3">
    <source>
        <dbReference type="Proteomes" id="UP001222027"/>
    </source>
</evidence>
<protein>
    <recommendedName>
        <fullName evidence="1">Retroviral polymerase SH3-like domain-containing protein</fullName>
    </recommendedName>
</protein>
<organism evidence="2 3">
    <name type="scientific">Ensete ventricosum</name>
    <name type="common">Abyssinian banana</name>
    <name type="synonym">Musa ensete</name>
    <dbReference type="NCBI Taxonomy" id="4639"/>
    <lineage>
        <taxon>Eukaryota</taxon>
        <taxon>Viridiplantae</taxon>
        <taxon>Streptophyta</taxon>
        <taxon>Embryophyta</taxon>
        <taxon>Tracheophyta</taxon>
        <taxon>Spermatophyta</taxon>
        <taxon>Magnoliopsida</taxon>
        <taxon>Liliopsida</taxon>
        <taxon>Zingiberales</taxon>
        <taxon>Musaceae</taxon>
        <taxon>Ensete</taxon>
    </lineage>
</organism>
<evidence type="ECO:0000259" key="1">
    <source>
        <dbReference type="Pfam" id="PF25597"/>
    </source>
</evidence>
<sequence>MVGCSQLAKWAGCRVPARGCHPWPALPLAGAVAPTVGVAAPKQGGCQRARAAAAYIGAAATTMQKGKEGYGHVYLMKYKSEAFEKFREYKNEIWGYPAHVRRYNPDKLESRMERCTFMGYPKETLGCYLYHPEDRKVFVAKRVMFLENEHILGGNSGSKIELSKVGEPSTIPKPESVQDDDPQTYEEAIMSIDFGKWQEAMNSEMDSMYSYKV</sequence>
<dbReference type="AlphaFoldDB" id="A0AAV8QG88"/>
<name>A0AAV8QG88_ENSVE</name>
<dbReference type="InterPro" id="IPR057670">
    <property type="entry name" value="SH3_retrovirus"/>
</dbReference>
<comment type="caution">
    <text evidence="2">The sequence shown here is derived from an EMBL/GenBank/DDBJ whole genome shotgun (WGS) entry which is preliminary data.</text>
</comment>
<keyword evidence="3" id="KW-1185">Reference proteome</keyword>
<feature type="domain" description="Retroviral polymerase SH3-like" evidence="1">
    <location>
        <begin position="98"/>
        <end position="150"/>
    </location>
</feature>
<dbReference type="EMBL" id="JAQQAF010000007">
    <property type="protein sequence ID" value="KAJ8472269.1"/>
    <property type="molecule type" value="Genomic_DNA"/>
</dbReference>
<gene>
    <name evidence="2" type="ORF">OPV22_026612</name>
</gene>
<reference evidence="2 3" key="1">
    <citation type="submission" date="2022-12" db="EMBL/GenBank/DDBJ databases">
        <title>Chromosome-scale assembly of the Ensete ventricosum genome.</title>
        <authorList>
            <person name="Dussert Y."/>
            <person name="Stocks J."/>
            <person name="Wendawek A."/>
            <person name="Woldeyes F."/>
            <person name="Nichols R.A."/>
            <person name="Borrell J.S."/>
        </authorList>
    </citation>
    <scope>NUCLEOTIDE SEQUENCE [LARGE SCALE GENOMIC DNA]</scope>
    <source>
        <strain evidence="3">cv. Maze</strain>
        <tissue evidence="2">Seeds</tissue>
    </source>
</reference>
<evidence type="ECO:0000313" key="2">
    <source>
        <dbReference type="EMBL" id="KAJ8472269.1"/>
    </source>
</evidence>
<dbReference type="Pfam" id="PF25597">
    <property type="entry name" value="SH3_retrovirus"/>
    <property type="match status" value="1"/>
</dbReference>